<dbReference type="GO" id="GO:0004519">
    <property type="term" value="F:endonuclease activity"/>
    <property type="evidence" value="ECO:0007669"/>
    <property type="project" value="UniProtKB-KW"/>
</dbReference>
<dbReference type="Pfam" id="PF19580">
    <property type="entry name" value="Exo_endo_phos_3"/>
    <property type="match status" value="1"/>
</dbReference>
<proteinExistence type="predicted"/>
<keyword evidence="3" id="KW-1185">Reference proteome</keyword>
<sequence length="244" mass="28274">MAEIERYLDGTPYKALSLDHSVGNTRYDTAVIYNSLTVAVSHLEDLKRFPRNQTIKVGQVLQVVDRKDGDKFKIILCHWSSRIDTSGEPKRHMAAQGLYDATSDMMRKSDHIIIMGDFNARPYDKEMLEGLKATRCHESVRKYPTELFYNPFWRDLSPKEIYNYTMKDKKHFPSGSHRYKDRYGDYWHTFDQIIFSGNFIGNGEWHLNESTTGALSSEYLISSILDSKSIIDHLPVVCEIVKHP</sequence>
<feature type="domain" description="Endonuclease/exonuclease/phosphatase" evidence="1">
    <location>
        <begin position="26"/>
        <end position="203"/>
    </location>
</feature>
<keyword evidence="2" id="KW-0540">Nuclease</keyword>
<gene>
    <name evidence="2" type="ORF">BZG73_10070</name>
</gene>
<organism evidence="2 3">
    <name type="scientific">Salinivibrio siamensis</name>
    <dbReference type="NCBI Taxonomy" id="414286"/>
    <lineage>
        <taxon>Bacteria</taxon>
        <taxon>Pseudomonadati</taxon>
        <taxon>Pseudomonadota</taxon>
        <taxon>Gammaproteobacteria</taxon>
        <taxon>Vibrionales</taxon>
        <taxon>Vibrionaceae</taxon>
        <taxon>Salinivibrio</taxon>
    </lineage>
</organism>
<reference evidence="2 3" key="1">
    <citation type="journal article" date="2017" name="Genome Announc.">
        <title>Draft Genome Sequences of Salinivibrio proteolyticus, Salinivibrio sharmensis, Salinivibrio siamensis, Salinivibrio costicola subsp. alcaliphilus, Salinivibrio costicola subsp. vallismortis, and 29 New Isolates Belonging to the Genus Salinivibrio.</title>
        <authorList>
            <person name="Lopez-Hermoso C."/>
            <person name="de la Haba R.R."/>
            <person name="Sanchez-Porro C."/>
            <person name="Bayliss S.C."/>
            <person name="Feil E.J."/>
            <person name="Ventosa A."/>
        </authorList>
    </citation>
    <scope>NUCLEOTIDE SEQUENCE [LARGE SCALE GENOMIC DNA]</scope>
    <source>
        <strain evidence="2 3">JCM 14472</strain>
    </source>
</reference>
<evidence type="ECO:0000313" key="2">
    <source>
        <dbReference type="EMBL" id="OOE84277.1"/>
    </source>
</evidence>
<protein>
    <submittedName>
        <fullName evidence="2">Endonuclease/exonuclease/phosphatase</fullName>
    </submittedName>
</protein>
<evidence type="ECO:0000313" key="3">
    <source>
        <dbReference type="Proteomes" id="UP000189410"/>
    </source>
</evidence>
<dbReference type="Proteomes" id="UP000189410">
    <property type="component" value="Unassembled WGS sequence"/>
</dbReference>
<keyword evidence="2" id="KW-0255">Endonuclease</keyword>
<keyword evidence="2" id="KW-0378">Hydrolase</keyword>
<dbReference type="Gene3D" id="3.60.10.10">
    <property type="entry name" value="Endonuclease/exonuclease/phosphatase"/>
    <property type="match status" value="1"/>
</dbReference>
<dbReference type="EMBL" id="MUFB01000017">
    <property type="protein sequence ID" value="OOE84277.1"/>
    <property type="molecule type" value="Genomic_DNA"/>
</dbReference>
<evidence type="ECO:0000259" key="1">
    <source>
        <dbReference type="Pfam" id="PF19580"/>
    </source>
</evidence>
<accession>A0ABX3K7W1</accession>
<dbReference type="InterPro" id="IPR005135">
    <property type="entry name" value="Endo/exonuclease/phosphatase"/>
</dbReference>
<dbReference type="InterPro" id="IPR036691">
    <property type="entry name" value="Endo/exonu/phosph_ase_sf"/>
</dbReference>
<name>A0ABX3K7W1_9GAMM</name>
<comment type="caution">
    <text evidence="2">The sequence shown here is derived from an EMBL/GenBank/DDBJ whole genome shotgun (WGS) entry which is preliminary data.</text>
</comment>
<dbReference type="SUPFAM" id="SSF56219">
    <property type="entry name" value="DNase I-like"/>
    <property type="match status" value="1"/>
</dbReference>